<evidence type="ECO:0000313" key="13">
    <source>
        <dbReference type="EMBL" id="WMS87119.1"/>
    </source>
</evidence>
<accession>A0AA51RTC7</accession>
<dbReference type="SFLD" id="SFLDG01136">
    <property type="entry name" value="C1.6:_Phosphoserine_Phosphatas"/>
    <property type="match status" value="1"/>
</dbReference>
<feature type="binding site" evidence="12">
    <location>
        <position position="23"/>
    </location>
    <ligand>
        <name>Mg(2+)</name>
        <dbReference type="ChEBI" id="CHEBI:18420"/>
    </ligand>
</feature>
<dbReference type="Proteomes" id="UP001239782">
    <property type="component" value="Chromosome"/>
</dbReference>
<dbReference type="EC" id="3.1.3.45" evidence="5 11"/>
<comment type="similarity">
    <text evidence="3 11">Belongs to the KdsC family.</text>
</comment>
<keyword evidence="8 11" id="KW-0378">Hydrolase</keyword>
<evidence type="ECO:0000256" key="2">
    <source>
        <dbReference type="ARBA" id="ARBA00001946"/>
    </source>
</evidence>
<evidence type="ECO:0000256" key="11">
    <source>
        <dbReference type="PIRNR" id="PIRNR006118"/>
    </source>
</evidence>
<evidence type="ECO:0000256" key="7">
    <source>
        <dbReference type="ARBA" id="ARBA00022723"/>
    </source>
</evidence>
<dbReference type="InterPro" id="IPR010023">
    <property type="entry name" value="KdsC_fam"/>
</dbReference>
<evidence type="ECO:0000256" key="1">
    <source>
        <dbReference type="ARBA" id="ARBA00000898"/>
    </source>
</evidence>
<dbReference type="RefSeq" id="WP_309202258.1">
    <property type="nucleotide sequence ID" value="NZ_CP133548.1"/>
</dbReference>
<dbReference type="GO" id="GO:0009103">
    <property type="term" value="P:lipopolysaccharide biosynthetic process"/>
    <property type="evidence" value="ECO:0007669"/>
    <property type="project" value="UniProtKB-UniRule"/>
</dbReference>
<keyword evidence="9 11" id="KW-0460">Magnesium</keyword>
<evidence type="ECO:0000256" key="10">
    <source>
        <dbReference type="ARBA" id="ARBA00031051"/>
    </source>
</evidence>
<dbReference type="SFLD" id="SFLDS00003">
    <property type="entry name" value="Haloacid_Dehalogenase"/>
    <property type="match status" value="1"/>
</dbReference>
<gene>
    <name evidence="13" type="ORF">Q9312_18080</name>
</gene>
<dbReference type="NCBIfam" id="TIGR01670">
    <property type="entry name" value="KdsC-phosphatas"/>
    <property type="match status" value="1"/>
</dbReference>
<keyword evidence="11" id="KW-0448">Lipopolysaccharide biosynthesis</keyword>
<dbReference type="FunFam" id="3.40.50.1000:FF:000029">
    <property type="entry name" value="3-deoxy-D-manno-octulosonate 8-phosphate phosphatase KdsC"/>
    <property type="match status" value="1"/>
</dbReference>
<dbReference type="InterPro" id="IPR036412">
    <property type="entry name" value="HAD-like_sf"/>
</dbReference>
<comment type="subunit">
    <text evidence="4 11">Homotetramer.</text>
</comment>
<dbReference type="Pfam" id="PF08282">
    <property type="entry name" value="Hydrolase_3"/>
    <property type="match status" value="1"/>
</dbReference>
<dbReference type="CDD" id="cd01630">
    <property type="entry name" value="HAD_KDO-like"/>
    <property type="match status" value="1"/>
</dbReference>
<feature type="binding site" evidence="12">
    <location>
        <position position="116"/>
    </location>
    <ligand>
        <name>Mg(2+)</name>
        <dbReference type="ChEBI" id="CHEBI:18420"/>
    </ligand>
</feature>
<protein>
    <recommendedName>
        <fullName evidence="6 11">3-deoxy-D-manno-octulosonate 8-phosphate phosphatase KdsC</fullName>
        <ecNumber evidence="5 11">3.1.3.45</ecNumber>
    </recommendedName>
    <alternativeName>
        <fullName evidence="10 11">KDO 8-P phosphatase</fullName>
    </alternativeName>
</protein>
<dbReference type="InterPro" id="IPR023214">
    <property type="entry name" value="HAD_sf"/>
</dbReference>
<dbReference type="GO" id="GO:0008781">
    <property type="term" value="F:N-acylneuraminate cytidylyltransferase activity"/>
    <property type="evidence" value="ECO:0007669"/>
    <property type="project" value="TreeGrafter"/>
</dbReference>
<dbReference type="PANTHER" id="PTHR21485:SF3">
    <property type="entry name" value="N-ACYLNEURAMINATE CYTIDYLYLTRANSFERASE"/>
    <property type="match status" value="1"/>
</dbReference>
<comment type="catalytic activity">
    <reaction evidence="1 11">
        <text>3-deoxy-alpha-D-manno-2-octulosonate-8-phosphate + H2O = 3-deoxy-alpha-D-manno-oct-2-ulosonate + phosphate</text>
        <dbReference type="Rhea" id="RHEA:11500"/>
        <dbReference type="ChEBI" id="CHEBI:15377"/>
        <dbReference type="ChEBI" id="CHEBI:43474"/>
        <dbReference type="ChEBI" id="CHEBI:85985"/>
        <dbReference type="ChEBI" id="CHEBI:85986"/>
        <dbReference type="EC" id="3.1.3.45"/>
    </reaction>
</comment>
<comment type="function">
    <text evidence="11">Catalyzes the hydrolysis of 3-deoxy-D-manno-octulosonate 8-phosphate (KDO 8-P) to 3-deoxy-D-manno-octulosonate (KDO) and inorganic phosphate.</text>
</comment>
<reference evidence="13 14" key="1">
    <citation type="submission" date="2023-08" db="EMBL/GenBank/DDBJ databases">
        <title>Pleionea litopenaei sp. nov., isolated from stomach of juvenile Litopenaeus vannamei.</title>
        <authorList>
            <person name="Rho A.M."/>
            <person name="Hwang C.Y."/>
        </authorList>
    </citation>
    <scope>NUCLEOTIDE SEQUENCE [LARGE SCALE GENOMIC DNA]</scope>
    <source>
        <strain evidence="13 14">HL-JVS1</strain>
    </source>
</reference>
<dbReference type="AlphaFoldDB" id="A0AA51RTC7"/>
<proteinExistence type="inferred from homology"/>
<sequence>MSNQDYSSELLSRAAKIQLLIMDVDGVLSDGKVYYTNGGEEIKNFNIKDGLGIKLLHQNHIKTAIITGRQSDIVARRAAELGITSVFQGKSNKRDAFQQLLEQHQLEPSQVAHVGDDLPDLPLMQLAGLGIAVSDANWFVKHNADWTTPSAGGQGAVRDIAELLLSSRNLLEQVYQDYLTP</sequence>
<dbReference type="GO" id="GO:0046872">
    <property type="term" value="F:metal ion binding"/>
    <property type="evidence" value="ECO:0007669"/>
    <property type="project" value="UniProtKB-UniRule"/>
</dbReference>
<dbReference type="InterPro" id="IPR050793">
    <property type="entry name" value="CMP-NeuNAc_synthase"/>
</dbReference>
<dbReference type="SFLD" id="SFLDG01138">
    <property type="entry name" value="C1.6.2:_Deoxy-d-mannose-octulo"/>
    <property type="match status" value="1"/>
</dbReference>
<dbReference type="EMBL" id="CP133548">
    <property type="protein sequence ID" value="WMS87119.1"/>
    <property type="molecule type" value="Genomic_DNA"/>
</dbReference>
<evidence type="ECO:0000313" key="14">
    <source>
        <dbReference type="Proteomes" id="UP001239782"/>
    </source>
</evidence>
<evidence type="ECO:0000256" key="6">
    <source>
        <dbReference type="ARBA" id="ARBA00020092"/>
    </source>
</evidence>
<dbReference type="GO" id="GO:0019143">
    <property type="term" value="F:3-deoxy-manno-octulosonate-8-phosphatase activity"/>
    <property type="evidence" value="ECO:0007669"/>
    <property type="project" value="UniProtKB-UniRule"/>
</dbReference>
<dbReference type="KEGG" id="plei:Q9312_18080"/>
<comment type="cofactor">
    <cofactor evidence="2 11 12">
        <name>Mg(2+)</name>
        <dbReference type="ChEBI" id="CHEBI:18420"/>
    </cofactor>
</comment>
<evidence type="ECO:0000256" key="9">
    <source>
        <dbReference type="ARBA" id="ARBA00022842"/>
    </source>
</evidence>
<evidence type="ECO:0000256" key="12">
    <source>
        <dbReference type="PIRSR" id="PIRSR006118-2"/>
    </source>
</evidence>
<keyword evidence="7 11" id="KW-0479">Metal-binding</keyword>
<organism evidence="13 14">
    <name type="scientific">Pleionea litopenaei</name>
    <dbReference type="NCBI Taxonomy" id="3070815"/>
    <lineage>
        <taxon>Bacteria</taxon>
        <taxon>Pseudomonadati</taxon>
        <taxon>Pseudomonadota</taxon>
        <taxon>Gammaproteobacteria</taxon>
        <taxon>Oceanospirillales</taxon>
        <taxon>Pleioneaceae</taxon>
        <taxon>Pleionea</taxon>
    </lineage>
</organism>
<dbReference type="Gene3D" id="3.40.50.1000">
    <property type="entry name" value="HAD superfamily/HAD-like"/>
    <property type="match status" value="1"/>
</dbReference>
<evidence type="ECO:0000256" key="3">
    <source>
        <dbReference type="ARBA" id="ARBA00005893"/>
    </source>
</evidence>
<dbReference type="PIRSF" id="PIRSF006118">
    <property type="entry name" value="KDO8-P_Ptase"/>
    <property type="match status" value="1"/>
</dbReference>
<dbReference type="PANTHER" id="PTHR21485">
    <property type="entry name" value="HAD SUPERFAMILY MEMBERS CMAS AND KDSC"/>
    <property type="match status" value="1"/>
</dbReference>
<feature type="binding site" evidence="12">
    <location>
        <position position="25"/>
    </location>
    <ligand>
        <name>substrate</name>
    </ligand>
</feature>
<evidence type="ECO:0000256" key="4">
    <source>
        <dbReference type="ARBA" id="ARBA00011881"/>
    </source>
</evidence>
<name>A0AA51RTC7_9GAMM</name>
<evidence type="ECO:0000256" key="5">
    <source>
        <dbReference type="ARBA" id="ARBA00013066"/>
    </source>
</evidence>
<evidence type="ECO:0000256" key="8">
    <source>
        <dbReference type="ARBA" id="ARBA00022801"/>
    </source>
</evidence>
<keyword evidence="14" id="KW-1185">Reference proteome</keyword>
<dbReference type="SUPFAM" id="SSF56784">
    <property type="entry name" value="HAD-like"/>
    <property type="match status" value="1"/>
</dbReference>